<evidence type="ECO:0000256" key="5">
    <source>
        <dbReference type="ARBA" id="ARBA00022827"/>
    </source>
</evidence>
<dbReference type="InterPro" id="IPR009075">
    <property type="entry name" value="AcylCo_DH/oxidase_C"/>
</dbReference>
<accession>A0A6B1DD59</accession>
<evidence type="ECO:0000256" key="3">
    <source>
        <dbReference type="ARBA" id="ARBA00011738"/>
    </source>
</evidence>
<evidence type="ECO:0000259" key="10">
    <source>
        <dbReference type="Pfam" id="PF02771"/>
    </source>
</evidence>
<evidence type="ECO:0000256" key="7">
    <source>
        <dbReference type="RuleBase" id="RU362125"/>
    </source>
</evidence>
<feature type="domain" description="Acyl-CoA dehydrogenase/oxidase N-terminal" evidence="10">
    <location>
        <begin position="12"/>
        <end position="121"/>
    </location>
</feature>
<comment type="caution">
    <text evidence="11">The sequence shown here is derived from an EMBL/GenBank/DDBJ whole genome shotgun (WGS) entry which is preliminary data.</text>
</comment>
<feature type="domain" description="Acyl-CoA oxidase/dehydrogenase middle" evidence="9">
    <location>
        <begin position="125"/>
        <end position="225"/>
    </location>
</feature>
<comment type="similarity">
    <text evidence="2 7">Belongs to the acyl-CoA dehydrogenase family.</text>
</comment>
<dbReference type="GO" id="GO:0005737">
    <property type="term" value="C:cytoplasm"/>
    <property type="evidence" value="ECO:0007669"/>
    <property type="project" value="TreeGrafter"/>
</dbReference>
<dbReference type="InterPro" id="IPR050741">
    <property type="entry name" value="Acyl-CoA_dehydrogenase"/>
</dbReference>
<dbReference type="InterPro" id="IPR006091">
    <property type="entry name" value="Acyl-CoA_Oxase/DH_mid-dom"/>
</dbReference>
<organism evidence="11">
    <name type="scientific">Caldilineaceae bacterium SB0661_bin_32</name>
    <dbReference type="NCBI Taxonomy" id="2605255"/>
    <lineage>
        <taxon>Bacteria</taxon>
        <taxon>Bacillati</taxon>
        <taxon>Chloroflexota</taxon>
        <taxon>Caldilineae</taxon>
        <taxon>Caldilineales</taxon>
        <taxon>Caldilineaceae</taxon>
    </lineage>
</organism>
<dbReference type="Gene3D" id="1.10.540.10">
    <property type="entry name" value="Acyl-CoA dehydrogenase/oxidase, N-terminal domain"/>
    <property type="match status" value="1"/>
</dbReference>
<dbReference type="GO" id="GO:0050660">
    <property type="term" value="F:flavin adenine dinucleotide binding"/>
    <property type="evidence" value="ECO:0007669"/>
    <property type="project" value="InterPro"/>
</dbReference>
<dbReference type="PANTHER" id="PTHR48083">
    <property type="entry name" value="MEDIUM-CHAIN SPECIFIC ACYL-COA DEHYDROGENASE, MITOCHONDRIAL-RELATED"/>
    <property type="match status" value="1"/>
</dbReference>
<dbReference type="Gene3D" id="1.20.140.10">
    <property type="entry name" value="Butyryl-CoA Dehydrogenase, subunit A, domain 3"/>
    <property type="match status" value="1"/>
</dbReference>
<dbReference type="SUPFAM" id="SSF56645">
    <property type="entry name" value="Acyl-CoA dehydrogenase NM domain-like"/>
    <property type="match status" value="1"/>
</dbReference>
<dbReference type="SUPFAM" id="SSF47203">
    <property type="entry name" value="Acyl-CoA dehydrogenase C-terminal domain-like"/>
    <property type="match status" value="1"/>
</dbReference>
<dbReference type="Pfam" id="PF00441">
    <property type="entry name" value="Acyl-CoA_dh_1"/>
    <property type="match status" value="1"/>
</dbReference>
<dbReference type="PIRSF" id="PIRSF016578">
    <property type="entry name" value="HsaA"/>
    <property type="match status" value="1"/>
</dbReference>
<evidence type="ECO:0000256" key="4">
    <source>
        <dbReference type="ARBA" id="ARBA00022630"/>
    </source>
</evidence>
<keyword evidence="5 7" id="KW-0274">FAD</keyword>
<dbReference type="EMBL" id="VXMH01000114">
    <property type="protein sequence ID" value="MYC97332.1"/>
    <property type="molecule type" value="Genomic_DNA"/>
</dbReference>
<dbReference type="InterPro" id="IPR046373">
    <property type="entry name" value="Acyl-CoA_Oxase/DH_mid-dom_sf"/>
</dbReference>
<evidence type="ECO:0000256" key="2">
    <source>
        <dbReference type="ARBA" id="ARBA00009347"/>
    </source>
</evidence>
<dbReference type="PANTHER" id="PTHR48083:SF13">
    <property type="entry name" value="ACYL-COA DEHYDROGENASE FAMILY MEMBER 11"/>
    <property type="match status" value="1"/>
</dbReference>
<dbReference type="Pfam" id="PF02771">
    <property type="entry name" value="Acyl-CoA_dh_N"/>
    <property type="match status" value="1"/>
</dbReference>
<dbReference type="GO" id="GO:0033539">
    <property type="term" value="P:fatty acid beta-oxidation using acyl-CoA dehydrogenase"/>
    <property type="evidence" value="ECO:0007669"/>
    <property type="project" value="TreeGrafter"/>
</dbReference>
<evidence type="ECO:0000313" key="11">
    <source>
        <dbReference type="EMBL" id="MYC97332.1"/>
    </source>
</evidence>
<dbReference type="Pfam" id="PF02770">
    <property type="entry name" value="Acyl-CoA_dh_M"/>
    <property type="match status" value="1"/>
</dbReference>
<proteinExistence type="inferred from homology"/>
<dbReference type="AlphaFoldDB" id="A0A6B1DD59"/>
<comment type="subunit">
    <text evidence="3">Homodimer.</text>
</comment>
<keyword evidence="4 7" id="KW-0285">Flavoprotein</keyword>
<evidence type="ECO:0000256" key="1">
    <source>
        <dbReference type="ARBA" id="ARBA00001974"/>
    </source>
</evidence>
<protein>
    <submittedName>
        <fullName evidence="11">Acyl-CoA dehydrogenase</fullName>
    </submittedName>
</protein>
<reference evidence="11" key="1">
    <citation type="submission" date="2019-09" db="EMBL/GenBank/DDBJ databases">
        <title>Characterisation of the sponge microbiome using genome-centric metagenomics.</title>
        <authorList>
            <person name="Engelberts J.P."/>
            <person name="Robbins S.J."/>
            <person name="De Goeij J.M."/>
            <person name="Aranda M."/>
            <person name="Bell S.C."/>
            <person name="Webster N.S."/>
        </authorList>
    </citation>
    <scope>NUCLEOTIDE SEQUENCE</scope>
    <source>
        <strain evidence="11">SB0661_bin_32</strain>
    </source>
</reference>
<evidence type="ECO:0000256" key="6">
    <source>
        <dbReference type="ARBA" id="ARBA00023002"/>
    </source>
</evidence>
<evidence type="ECO:0000259" key="8">
    <source>
        <dbReference type="Pfam" id="PF00441"/>
    </source>
</evidence>
<dbReference type="InterPro" id="IPR013786">
    <property type="entry name" value="AcylCoA_DH/ox_N"/>
</dbReference>
<evidence type="ECO:0000259" key="9">
    <source>
        <dbReference type="Pfam" id="PF02770"/>
    </source>
</evidence>
<dbReference type="GO" id="GO:0003995">
    <property type="term" value="F:acyl-CoA dehydrogenase activity"/>
    <property type="evidence" value="ECO:0007669"/>
    <property type="project" value="TreeGrafter"/>
</dbReference>
<dbReference type="FunFam" id="2.40.110.10:FF:000002">
    <property type="entry name" value="Acyl-CoA dehydrogenase fadE12"/>
    <property type="match status" value="1"/>
</dbReference>
<gene>
    <name evidence="11" type="ORF">F4X14_20450</name>
</gene>
<dbReference type="Gene3D" id="2.40.110.10">
    <property type="entry name" value="Butyryl-CoA Dehydrogenase, subunit A, domain 2"/>
    <property type="match status" value="1"/>
</dbReference>
<feature type="domain" description="Acyl-CoA dehydrogenase/oxidase C-terminal" evidence="8">
    <location>
        <begin position="238"/>
        <end position="390"/>
    </location>
</feature>
<sequence length="401" mass="44584">MTTDILPNLLLRVRQFIDEEVVPIEKLLISHPWTEVEPLLDQKRESVKEAGLWGLALPASYGGQGLSLAEFGRVSEVLGRTPGGHYAFGCQAPDMGNMELLIHAGTQAQRDRYLLPLTRGEIRSCFAMTEPEHAGSNPTWMSTSAVRKGGEYVINGHKWFTTAAEGASFAILMAVTNPDAESRHRRASQIIVPLDTPGFHIERNIPVMGEAHGGWNSHAEVWFENVRVPVDNLIGEEGRGFALAQYRLGPGRIHHCMRWIGICERAFDIMCGRAAQREVAPGRLLGSQGMVQAWVAESRAEINASRLMVLDTARKIDAEGVYAAREEISLIKFYVADVLMRVLDRALQTLGGLGMSDDTPVAYWYRHERASRIYDGPDEVHKMSVARRILQQYLSSGPKVD</sequence>
<name>A0A6B1DD59_9CHLR</name>
<dbReference type="InterPro" id="IPR037069">
    <property type="entry name" value="AcylCoA_DH/ox_N_sf"/>
</dbReference>
<comment type="cofactor">
    <cofactor evidence="1 7">
        <name>FAD</name>
        <dbReference type="ChEBI" id="CHEBI:57692"/>
    </cofactor>
</comment>
<dbReference type="InterPro" id="IPR009100">
    <property type="entry name" value="AcylCoA_DH/oxidase_NM_dom_sf"/>
</dbReference>
<keyword evidence="6 7" id="KW-0560">Oxidoreductase</keyword>
<dbReference type="InterPro" id="IPR036250">
    <property type="entry name" value="AcylCo_DH-like_C"/>
</dbReference>